<feature type="domain" description="M23ase beta-sheet core" evidence="2">
    <location>
        <begin position="60"/>
        <end position="177"/>
    </location>
</feature>
<keyword evidence="1" id="KW-0732">Signal</keyword>
<sequence>MIRSAAALTLALATSAGAFELGLPIACTLGEDCHIQNHFDRDPGPGMADLACGHLTYNGHDGTDFALDDLAAMQAGVPVLASAPGRVTGVRDGMADIAISDPAAPPLEGRDCGNGVVIDHGNGWQTQYCHLKRGSIAVRSGDQVDTGAQLGLVGLSGNTEFPHVHIAVRKDGVALDPFAPDAATPACGAPIDGQLWATPIAYDPFGFTGAGFATAVPEWQAIKDGLPSPATLPTDTPALVFWATYFGPKQGDTLTLTITGPGGEVFRQDVAIDRTQAVAFRAGGKRTPPGGWPAGDYRGEAVLTRNGAELGRQSATLTLQ</sequence>
<evidence type="ECO:0000256" key="1">
    <source>
        <dbReference type="SAM" id="SignalP"/>
    </source>
</evidence>
<proteinExistence type="predicted"/>
<dbReference type="InterPro" id="IPR011055">
    <property type="entry name" value="Dup_hybrid_motif"/>
</dbReference>
<dbReference type="InterPro" id="IPR050570">
    <property type="entry name" value="Cell_wall_metabolism_enzyme"/>
</dbReference>
<evidence type="ECO:0000313" key="4">
    <source>
        <dbReference type="Proteomes" id="UP001230978"/>
    </source>
</evidence>
<keyword evidence="4" id="KW-1185">Reference proteome</keyword>
<dbReference type="EC" id="3.4.-.-" evidence="3"/>
<dbReference type="GO" id="GO:0016787">
    <property type="term" value="F:hydrolase activity"/>
    <property type="evidence" value="ECO:0007669"/>
    <property type="project" value="UniProtKB-KW"/>
</dbReference>
<organism evidence="3 4">
    <name type="scientific">Fuscovulum ytuae</name>
    <dbReference type="NCBI Taxonomy" id="3042299"/>
    <lineage>
        <taxon>Bacteria</taxon>
        <taxon>Pseudomonadati</taxon>
        <taxon>Pseudomonadota</taxon>
        <taxon>Alphaproteobacteria</taxon>
        <taxon>Rhodobacterales</taxon>
        <taxon>Paracoccaceae</taxon>
        <taxon>Fuscovulum</taxon>
    </lineage>
</organism>
<reference evidence="3 4" key="1">
    <citation type="submission" date="2023-04" db="EMBL/GenBank/DDBJ databases">
        <title>YMD61, complete Genome.</title>
        <authorList>
            <person name="Zhang J."/>
        </authorList>
    </citation>
    <scope>NUCLEOTIDE SEQUENCE [LARGE SCALE GENOMIC DNA]</scope>
    <source>
        <strain evidence="3 4">YMD61</strain>
    </source>
</reference>
<name>A0ABY8Q1L9_9RHOB</name>
<protein>
    <submittedName>
        <fullName evidence="3">M23 family metallopeptidase</fullName>
        <ecNumber evidence="3">3.4.-.-</ecNumber>
    </submittedName>
</protein>
<evidence type="ECO:0000259" key="2">
    <source>
        <dbReference type="Pfam" id="PF01551"/>
    </source>
</evidence>
<dbReference type="InterPro" id="IPR016047">
    <property type="entry name" value="M23ase_b-sheet_dom"/>
</dbReference>
<dbReference type="Gene3D" id="2.70.70.10">
    <property type="entry name" value="Glucose Permease (Domain IIA)"/>
    <property type="match status" value="1"/>
</dbReference>
<keyword evidence="3" id="KW-0378">Hydrolase</keyword>
<dbReference type="RefSeq" id="WP_281463749.1">
    <property type="nucleotide sequence ID" value="NZ_CP124535.1"/>
</dbReference>
<dbReference type="Proteomes" id="UP001230978">
    <property type="component" value="Chromosome"/>
</dbReference>
<dbReference type="CDD" id="cd12797">
    <property type="entry name" value="M23_peptidase"/>
    <property type="match status" value="1"/>
</dbReference>
<gene>
    <name evidence="3" type="ORF">QF092_09945</name>
</gene>
<feature type="signal peptide" evidence="1">
    <location>
        <begin position="1"/>
        <end position="18"/>
    </location>
</feature>
<accession>A0ABY8Q1L9</accession>
<feature type="chain" id="PRO_5046762582" evidence="1">
    <location>
        <begin position="19"/>
        <end position="320"/>
    </location>
</feature>
<dbReference type="EMBL" id="CP124535">
    <property type="protein sequence ID" value="WGV14626.1"/>
    <property type="molecule type" value="Genomic_DNA"/>
</dbReference>
<dbReference type="SUPFAM" id="SSF51261">
    <property type="entry name" value="Duplicated hybrid motif"/>
    <property type="match status" value="1"/>
</dbReference>
<dbReference type="PANTHER" id="PTHR21666">
    <property type="entry name" value="PEPTIDASE-RELATED"/>
    <property type="match status" value="1"/>
</dbReference>
<dbReference type="PANTHER" id="PTHR21666:SF270">
    <property type="entry name" value="MUREIN HYDROLASE ACTIVATOR ENVC"/>
    <property type="match status" value="1"/>
</dbReference>
<dbReference type="Pfam" id="PF01551">
    <property type="entry name" value="Peptidase_M23"/>
    <property type="match status" value="1"/>
</dbReference>
<evidence type="ECO:0000313" key="3">
    <source>
        <dbReference type="EMBL" id="WGV14626.1"/>
    </source>
</evidence>